<feature type="compositionally biased region" description="Low complexity" evidence="1">
    <location>
        <begin position="59"/>
        <end position="75"/>
    </location>
</feature>
<reference evidence="2" key="1">
    <citation type="submission" date="2021-03" db="EMBL/GenBank/DDBJ databases">
        <title>Revisited historic fungal species revealed as producer of novel bioactive compounds through whole genome sequencing and comparative genomics.</title>
        <authorList>
            <person name="Vignolle G.A."/>
            <person name="Hochenegger N."/>
            <person name="Mach R.L."/>
            <person name="Mach-Aigner A.R."/>
            <person name="Javad Rahimi M."/>
            <person name="Salim K.A."/>
            <person name="Chan C.M."/>
            <person name="Lim L.B.L."/>
            <person name="Cai F."/>
            <person name="Druzhinina I.S."/>
            <person name="U'Ren J.M."/>
            <person name="Derntl C."/>
        </authorList>
    </citation>
    <scope>NUCLEOTIDE SEQUENCE</scope>
    <source>
        <strain evidence="2">TUCIM 5799</strain>
    </source>
</reference>
<feature type="compositionally biased region" description="Low complexity" evidence="1">
    <location>
        <begin position="254"/>
        <end position="267"/>
    </location>
</feature>
<dbReference type="GO" id="GO:0000981">
    <property type="term" value="F:DNA-binding transcription factor activity, RNA polymerase II-specific"/>
    <property type="evidence" value="ECO:0007669"/>
    <property type="project" value="InterPro"/>
</dbReference>
<sequence length="764" mass="82512">MDHQNIQAFDGGYAQFQPQENQEWDIASQGYINPNNNNSIASCPPHPAHQGNFQINPMPQLGFGQAFGPQQPPQQYANSDNIQPNFHQIQSTGPQQSNFPCNPGMGGLSSNGNIWYIPPVYNNGISQIPEQQQIQFSGLNQAQNLATQQWAPMDNSGMFNPSSNTNMPHGYNTRANSQYFGTQEQYVNPAVLQINNHLGPKFGMNNLDLTDNLVMGNSGSNLNDTPHGNNNINNNNIVNADGGLVDNLPEVNNSESSSPSRITSDISAASNANEGDAQSKPVPELGPGDSLTTGKHYEDFTHGLDSIFEGKGSDAQKDPELRASEPDSPALHGDEVVDSGVVENQEETPASKDSEDDDLFDANGSVDSVQIPEHYLVVVSPQQPPPPQPALGREPLVQVQDSILPVGAPLPLPPQPAQPLIHNQDPMLSAVAPQQSPPPLSLEPQPLVQAPAPISGQAGAPEEIHSPVSAATKRKEAKADKTGRVQKTKRVVSTGRGVTCQQCQRSKTKCVRPNGLGTACILCEKRGISCAAGESDKRTTNANNEELRQTVTEIDNRVFEALECLRTAMVCQHYPCEETPGIIQLLQQRLTLGESSSIIFKALSSLYPNATQGIQVPLPNYLERLRQIYDPETALYDPDQKQKAQQMRKISRQYTADGEQYIAEAMRLCTTHVGNYLAAQAAVAAGQREKQPEVYVEPISQQGGEASSVEMASGNAIASETPNTGANPLSESGPQVPATVDAQNATEDMEMQDMLLEYLNNDGA</sequence>
<gene>
    <name evidence="2" type="ORF">JX265_010966</name>
</gene>
<feature type="compositionally biased region" description="Basic and acidic residues" evidence="1">
    <location>
        <begin position="311"/>
        <end position="325"/>
    </location>
</feature>
<dbReference type="GO" id="GO:0008270">
    <property type="term" value="F:zinc ion binding"/>
    <property type="evidence" value="ECO:0007669"/>
    <property type="project" value="InterPro"/>
</dbReference>
<comment type="caution">
    <text evidence="2">The sequence shown here is derived from an EMBL/GenBank/DDBJ whole genome shotgun (WGS) entry which is preliminary data.</text>
</comment>
<feature type="region of interest" description="Disordered" evidence="1">
    <location>
        <begin position="243"/>
        <end position="336"/>
    </location>
</feature>
<evidence type="ECO:0000313" key="2">
    <source>
        <dbReference type="EMBL" id="KAI1857936.1"/>
    </source>
</evidence>
<keyword evidence="3" id="KW-1185">Reference proteome</keyword>
<feature type="compositionally biased region" description="Polar residues" evidence="1">
    <location>
        <begin position="718"/>
        <end position="733"/>
    </location>
</feature>
<evidence type="ECO:0000256" key="1">
    <source>
        <dbReference type="SAM" id="MobiDB-lite"/>
    </source>
</evidence>
<feature type="region of interest" description="Disordered" evidence="1">
    <location>
        <begin position="344"/>
        <end position="363"/>
    </location>
</feature>
<feature type="region of interest" description="Disordered" evidence="1">
    <location>
        <begin position="429"/>
        <end position="490"/>
    </location>
</feature>
<feature type="compositionally biased region" description="Polar residues" evidence="1">
    <location>
        <begin position="76"/>
        <end position="100"/>
    </location>
</feature>
<accession>A0A9P9WDF4</accession>
<proteinExistence type="predicted"/>
<name>A0A9P9WDF4_9PEZI</name>
<dbReference type="EMBL" id="JAFIMR010000038">
    <property type="protein sequence ID" value="KAI1857936.1"/>
    <property type="molecule type" value="Genomic_DNA"/>
</dbReference>
<feature type="compositionally biased region" description="Basic and acidic residues" evidence="1">
    <location>
        <begin position="473"/>
        <end position="483"/>
    </location>
</feature>
<feature type="region of interest" description="Disordered" evidence="1">
    <location>
        <begin position="718"/>
        <end position="744"/>
    </location>
</feature>
<dbReference type="Gene3D" id="4.10.240.10">
    <property type="entry name" value="Zn(2)-C6 fungal-type DNA-binding domain"/>
    <property type="match status" value="1"/>
</dbReference>
<feature type="region of interest" description="Disordered" evidence="1">
    <location>
        <begin position="29"/>
        <end position="104"/>
    </location>
</feature>
<feature type="compositionally biased region" description="Polar residues" evidence="1">
    <location>
        <begin position="30"/>
        <end position="41"/>
    </location>
</feature>
<protein>
    <recommendedName>
        <fullName evidence="4">Zn(2)-C6 fungal-type domain-containing protein</fullName>
    </recommendedName>
</protein>
<evidence type="ECO:0008006" key="4">
    <source>
        <dbReference type="Google" id="ProtNLM"/>
    </source>
</evidence>
<evidence type="ECO:0000313" key="3">
    <source>
        <dbReference type="Proteomes" id="UP000829685"/>
    </source>
</evidence>
<dbReference type="Proteomes" id="UP000829685">
    <property type="component" value="Unassembled WGS sequence"/>
</dbReference>
<organism evidence="2 3">
    <name type="scientific">Neoarthrinium moseri</name>
    <dbReference type="NCBI Taxonomy" id="1658444"/>
    <lineage>
        <taxon>Eukaryota</taxon>
        <taxon>Fungi</taxon>
        <taxon>Dikarya</taxon>
        <taxon>Ascomycota</taxon>
        <taxon>Pezizomycotina</taxon>
        <taxon>Sordariomycetes</taxon>
        <taxon>Xylariomycetidae</taxon>
        <taxon>Amphisphaeriales</taxon>
        <taxon>Apiosporaceae</taxon>
        <taxon>Neoarthrinium</taxon>
    </lineage>
</organism>
<dbReference type="InterPro" id="IPR036864">
    <property type="entry name" value="Zn2-C6_fun-type_DNA-bd_sf"/>
</dbReference>
<dbReference type="AlphaFoldDB" id="A0A9P9WDF4"/>